<dbReference type="Gene3D" id="3.40.50.1820">
    <property type="entry name" value="alpha/beta hydrolase"/>
    <property type="match status" value="1"/>
</dbReference>
<evidence type="ECO:0000313" key="2">
    <source>
        <dbReference type="EMBL" id="MFD3264889.1"/>
    </source>
</evidence>
<sequence length="232" mass="25141">MAGETITLKTEDGDFNAYVARPSKAKAPAIVVIQEIFGVNAVMREIADGLADQGYLAICPDLFWRIEPGIDITDQSEAEWKKAFELFNAFDADLGVKDIAAVIDHIRADGGCSGKVGAVGYCLGGLLAYLTATNTDADASVGYYGVGIENRLGEAEKLERPLMLHIAEEDQFVPKEAQAIILQALKNHPQVTVHTYPGCDHAFARHGGEHYEADAARHANGRSLAFFQQHLL</sequence>
<evidence type="ECO:0000259" key="1">
    <source>
        <dbReference type="Pfam" id="PF01738"/>
    </source>
</evidence>
<keyword evidence="3" id="KW-1185">Reference proteome</keyword>
<dbReference type="InterPro" id="IPR029058">
    <property type="entry name" value="AB_hydrolase_fold"/>
</dbReference>
<dbReference type="RefSeq" id="WP_377370424.1">
    <property type="nucleotide sequence ID" value="NZ_JAOTJD010000023.1"/>
</dbReference>
<feature type="domain" description="Dienelactone hydrolase" evidence="1">
    <location>
        <begin position="15"/>
        <end position="231"/>
    </location>
</feature>
<reference evidence="2 3" key="1">
    <citation type="submission" date="2022-09" db="EMBL/GenBank/DDBJ databases">
        <title>New species of Phenylobacterium.</title>
        <authorList>
            <person name="Mieszkin S."/>
        </authorList>
    </citation>
    <scope>NUCLEOTIDE SEQUENCE [LARGE SCALE GENOMIC DNA]</scope>
    <source>
        <strain evidence="2 3">HK31-G</strain>
    </source>
</reference>
<dbReference type="InterPro" id="IPR002925">
    <property type="entry name" value="Dienelactn_hydro"/>
</dbReference>
<dbReference type="SUPFAM" id="SSF53474">
    <property type="entry name" value="alpha/beta-Hydrolases"/>
    <property type="match status" value="1"/>
</dbReference>
<protein>
    <submittedName>
        <fullName evidence="2">Dienelactone hydrolase family protein</fullName>
    </submittedName>
</protein>
<organism evidence="2 3">
    <name type="scientific">Phenylobacterium ferrooxidans</name>
    <dbReference type="NCBI Taxonomy" id="2982689"/>
    <lineage>
        <taxon>Bacteria</taxon>
        <taxon>Pseudomonadati</taxon>
        <taxon>Pseudomonadota</taxon>
        <taxon>Alphaproteobacteria</taxon>
        <taxon>Caulobacterales</taxon>
        <taxon>Caulobacteraceae</taxon>
        <taxon>Phenylobacterium</taxon>
    </lineage>
</organism>
<proteinExistence type="predicted"/>
<evidence type="ECO:0000313" key="3">
    <source>
        <dbReference type="Proteomes" id="UP001598130"/>
    </source>
</evidence>
<dbReference type="GO" id="GO:0016787">
    <property type="term" value="F:hydrolase activity"/>
    <property type="evidence" value="ECO:0007669"/>
    <property type="project" value="UniProtKB-KW"/>
</dbReference>
<dbReference type="InterPro" id="IPR051049">
    <property type="entry name" value="Dienelactone_hydrolase-like"/>
</dbReference>
<gene>
    <name evidence="2" type="ORF">OCL97_13075</name>
</gene>
<dbReference type="EMBL" id="JAOTJD010000023">
    <property type="protein sequence ID" value="MFD3264889.1"/>
    <property type="molecule type" value="Genomic_DNA"/>
</dbReference>
<dbReference type="PANTHER" id="PTHR46623:SF6">
    <property type="entry name" value="ALPHA_BETA-HYDROLASES SUPERFAMILY PROTEIN"/>
    <property type="match status" value="1"/>
</dbReference>
<keyword evidence="2" id="KW-0378">Hydrolase</keyword>
<accession>A0ABW6CPZ4</accession>
<dbReference type="Proteomes" id="UP001598130">
    <property type="component" value="Unassembled WGS sequence"/>
</dbReference>
<comment type="caution">
    <text evidence="2">The sequence shown here is derived from an EMBL/GenBank/DDBJ whole genome shotgun (WGS) entry which is preliminary data.</text>
</comment>
<dbReference type="PANTHER" id="PTHR46623">
    <property type="entry name" value="CARBOXYMETHYLENEBUTENOLIDASE-RELATED"/>
    <property type="match status" value="1"/>
</dbReference>
<name>A0ABW6CPZ4_9CAUL</name>
<dbReference type="Pfam" id="PF01738">
    <property type="entry name" value="DLH"/>
    <property type="match status" value="1"/>
</dbReference>